<protein>
    <recommendedName>
        <fullName evidence="4">Integrase catalytic domain-containing protein</fullName>
    </recommendedName>
</protein>
<evidence type="ECO:0000313" key="3">
    <source>
        <dbReference type="Proteomes" id="UP001160148"/>
    </source>
</evidence>
<proteinExistence type="predicted"/>
<dbReference type="EMBL" id="CARXXK010000002">
    <property type="protein sequence ID" value="CAI6359851.1"/>
    <property type="molecule type" value="Genomic_DNA"/>
</dbReference>
<dbReference type="InterPro" id="IPR036397">
    <property type="entry name" value="RNaseH_sf"/>
</dbReference>
<accession>A0AAV0WVK8</accession>
<dbReference type="AlphaFoldDB" id="A0AAV0WVK8"/>
<comment type="caution">
    <text evidence="2">The sequence shown here is derived from an EMBL/GenBank/DDBJ whole genome shotgun (WGS) entry which is preliminary data.</text>
</comment>
<dbReference type="GO" id="GO:0003676">
    <property type="term" value="F:nucleic acid binding"/>
    <property type="evidence" value="ECO:0007669"/>
    <property type="project" value="InterPro"/>
</dbReference>
<evidence type="ECO:0008006" key="4">
    <source>
        <dbReference type="Google" id="ProtNLM"/>
    </source>
</evidence>
<dbReference type="Gene3D" id="3.30.420.10">
    <property type="entry name" value="Ribonuclease H-like superfamily/Ribonuclease H"/>
    <property type="match status" value="1"/>
</dbReference>
<dbReference type="PANTHER" id="PTHR47331">
    <property type="entry name" value="PHD-TYPE DOMAIN-CONTAINING PROTEIN"/>
    <property type="match status" value="1"/>
</dbReference>
<dbReference type="Proteomes" id="UP001160148">
    <property type="component" value="Unassembled WGS sequence"/>
</dbReference>
<organism evidence="2 3">
    <name type="scientific">Macrosiphum euphorbiae</name>
    <name type="common">potato aphid</name>
    <dbReference type="NCBI Taxonomy" id="13131"/>
    <lineage>
        <taxon>Eukaryota</taxon>
        <taxon>Metazoa</taxon>
        <taxon>Ecdysozoa</taxon>
        <taxon>Arthropoda</taxon>
        <taxon>Hexapoda</taxon>
        <taxon>Insecta</taxon>
        <taxon>Pterygota</taxon>
        <taxon>Neoptera</taxon>
        <taxon>Paraneoptera</taxon>
        <taxon>Hemiptera</taxon>
        <taxon>Sternorrhyncha</taxon>
        <taxon>Aphidomorpha</taxon>
        <taxon>Aphidoidea</taxon>
        <taxon>Aphididae</taxon>
        <taxon>Macrosiphini</taxon>
        <taxon>Macrosiphum</taxon>
    </lineage>
</organism>
<evidence type="ECO:0000313" key="2">
    <source>
        <dbReference type="EMBL" id="CAI6359851.1"/>
    </source>
</evidence>
<dbReference type="InterPro" id="IPR012337">
    <property type="entry name" value="RNaseH-like_sf"/>
</dbReference>
<dbReference type="EMBL" id="CARXXK010000002">
    <property type="protein sequence ID" value="CAI6354572.1"/>
    <property type="molecule type" value="Genomic_DNA"/>
</dbReference>
<gene>
    <name evidence="1" type="ORF">MEUPH1_LOCUS10552</name>
    <name evidence="2" type="ORF">MEUPH1_LOCUS15219</name>
</gene>
<dbReference type="PANTHER" id="PTHR47331:SF1">
    <property type="entry name" value="GAG-LIKE PROTEIN"/>
    <property type="match status" value="1"/>
</dbReference>
<reference evidence="2 3" key="1">
    <citation type="submission" date="2023-01" db="EMBL/GenBank/DDBJ databases">
        <authorList>
            <person name="Whitehead M."/>
        </authorList>
    </citation>
    <scope>NUCLEOTIDE SEQUENCE [LARGE SCALE GENOMIC DNA]</scope>
</reference>
<dbReference type="SUPFAM" id="SSF53098">
    <property type="entry name" value="Ribonuclease H-like"/>
    <property type="match status" value="1"/>
</dbReference>
<evidence type="ECO:0000313" key="1">
    <source>
        <dbReference type="EMBL" id="CAI6354572.1"/>
    </source>
</evidence>
<sequence length="94" mass="10590">MVKSSLQRKAPITKGYICIFVCFATKAIHIKLASDLSTECFLNALRRFCSRRGICSEIYSDNATNFVGANRKLQELKNLFLSDTLDPEIQKLTA</sequence>
<keyword evidence="3" id="KW-1185">Reference proteome</keyword>
<name>A0AAV0WVK8_9HEMI</name>